<dbReference type="ExpressionAtlas" id="M1CNR7">
    <property type="expression patterns" value="baseline and differential"/>
</dbReference>
<feature type="transmembrane region" description="Helical" evidence="1">
    <location>
        <begin position="31"/>
        <end position="52"/>
    </location>
</feature>
<evidence type="ECO:0000313" key="2">
    <source>
        <dbReference type="EnsemblPlants" id="PGSC0003DMT400071423"/>
    </source>
</evidence>
<accession>M1CNR7</accession>
<dbReference type="HOGENOM" id="CLU_2762770_0_0_1"/>
<evidence type="ECO:0000256" key="1">
    <source>
        <dbReference type="SAM" id="Phobius"/>
    </source>
</evidence>
<proteinExistence type="predicted"/>
<dbReference type="AlphaFoldDB" id="M1CNR7"/>
<reference evidence="2" key="2">
    <citation type="submission" date="2015-06" db="UniProtKB">
        <authorList>
            <consortium name="EnsemblPlants"/>
        </authorList>
    </citation>
    <scope>IDENTIFICATION</scope>
    <source>
        <strain evidence="2">DM1-3 516 R44</strain>
    </source>
</reference>
<organism evidence="2 3">
    <name type="scientific">Solanum tuberosum</name>
    <name type="common">Potato</name>
    <dbReference type="NCBI Taxonomy" id="4113"/>
    <lineage>
        <taxon>Eukaryota</taxon>
        <taxon>Viridiplantae</taxon>
        <taxon>Streptophyta</taxon>
        <taxon>Embryophyta</taxon>
        <taxon>Tracheophyta</taxon>
        <taxon>Spermatophyta</taxon>
        <taxon>Magnoliopsida</taxon>
        <taxon>eudicotyledons</taxon>
        <taxon>Gunneridae</taxon>
        <taxon>Pentapetalae</taxon>
        <taxon>asterids</taxon>
        <taxon>lamiids</taxon>
        <taxon>Solanales</taxon>
        <taxon>Solanaceae</taxon>
        <taxon>Solanoideae</taxon>
        <taxon>Solaneae</taxon>
        <taxon>Solanum</taxon>
    </lineage>
</organism>
<dbReference type="Gene3D" id="1.20.1130.10">
    <property type="entry name" value="Photosystem I PsaA/PsaB"/>
    <property type="match status" value="1"/>
</dbReference>
<keyword evidence="1" id="KW-0812">Transmembrane</keyword>
<reference evidence="3" key="1">
    <citation type="journal article" date="2011" name="Nature">
        <title>Genome sequence and analysis of the tuber crop potato.</title>
        <authorList>
            <consortium name="The Potato Genome Sequencing Consortium"/>
        </authorList>
    </citation>
    <scope>NUCLEOTIDE SEQUENCE [LARGE SCALE GENOMIC DNA]</scope>
    <source>
        <strain evidence="3">cv. DM1-3 516 R44</strain>
    </source>
</reference>
<keyword evidence="1" id="KW-0472">Membrane</keyword>
<dbReference type="Gramene" id="PGSC0003DMT400071423">
    <property type="protein sequence ID" value="PGSC0003DMT400071423"/>
    <property type="gene ID" value="PGSC0003DMG400027789"/>
</dbReference>
<dbReference type="InterPro" id="IPR036408">
    <property type="entry name" value="PSI_PsaA/B_sf"/>
</dbReference>
<dbReference type="Proteomes" id="UP000011115">
    <property type="component" value="Unassembled WGS sequence"/>
</dbReference>
<name>M1CNR7_SOLTU</name>
<sequence length="70" mass="7812">MASLPVLILALMIPILDYIFPQWLARFMAELLVGLAHFSVGYIFTYAAFLIASTSGKYGQSFNVCIHDKL</sequence>
<gene>
    <name evidence="2" type="primary">LOC102586462</name>
</gene>
<dbReference type="OrthoDB" id="247245at2759"/>
<keyword evidence="3" id="KW-1185">Reference proteome</keyword>
<evidence type="ECO:0000313" key="3">
    <source>
        <dbReference type="Proteomes" id="UP000011115"/>
    </source>
</evidence>
<dbReference type="EnsemblPlants" id="PGSC0003DMT400071423">
    <property type="protein sequence ID" value="PGSC0003DMT400071423"/>
    <property type="gene ID" value="PGSC0003DMG400027789"/>
</dbReference>
<protein>
    <submittedName>
        <fullName evidence="2">Dephospho-CoA kinase</fullName>
    </submittedName>
</protein>
<keyword evidence="1" id="KW-1133">Transmembrane helix</keyword>